<comment type="similarity">
    <text evidence="1">Belongs to the alkB family.</text>
</comment>
<keyword evidence="6" id="KW-1185">Reference proteome</keyword>
<dbReference type="SUPFAM" id="SSF51197">
    <property type="entry name" value="Clavaminate synthase-like"/>
    <property type="match status" value="1"/>
</dbReference>
<evidence type="ECO:0000256" key="2">
    <source>
        <dbReference type="PROSITE-ProRule" id="PRU00176"/>
    </source>
</evidence>
<dbReference type="PANTHER" id="PTHR12463">
    <property type="entry name" value="OXYGENASE-RELATED"/>
    <property type="match status" value="1"/>
</dbReference>
<feature type="domain" description="RRM" evidence="3">
    <location>
        <begin position="57"/>
        <end position="136"/>
    </location>
</feature>
<evidence type="ECO:0000256" key="1">
    <source>
        <dbReference type="ARBA" id="ARBA00007879"/>
    </source>
</evidence>
<dbReference type="GO" id="GO:0070988">
    <property type="term" value="P:demethylation"/>
    <property type="evidence" value="ECO:0007669"/>
    <property type="project" value="InterPro"/>
</dbReference>
<comment type="caution">
    <text evidence="5">The sequence shown here is derived from an EMBL/GenBank/DDBJ whole genome shotgun (WGS) entry which is preliminary data.</text>
</comment>
<organism evidence="5 6">
    <name type="scientific">Dentiscutata erythropus</name>
    <dbReference type="NCBI Taxonomy" id="1348616"/>
    <lineage>
        <taxon>Eukaryota</taxon>
        <taxon>Fungi</taxon>
        <taxon>Fungi incertae sedis</taxon>
        <taxon>Mucoromycota</taxon>
        <taxon>Glomeromycotina</taxon>
        <taxon>Glomeromycetes</taxon>
        <taxon>Diversisporales</taxon>
        <taxon>Gigasporaceae</taxon>
        <taxon>Dentiscutata</taxon>
    </lineage>
</organism>
<feature type="non-terminal residue" evidence="5">
    <location>
        <position position="357"/>
    </location>
</feature>
<dbReference type="PROSITE" id="PS50102">
    <property type="entry name" value="RRM"/>
    <property type="match status" value="1"/>
</dbReference>
<dbReference type="Proteomes" id="UP000789405">
    <property type="component" value="Unassembled WGS sequence"/>
</dbReference>
<evidence type="ECO:0000259" key="3">
    <source>
        <dbReference type="PROSITE" id="PS50102"/>
    </source>
</evidence>
<dbReference type="InterPro" id="IPR032857">
    <property type="entry name" value="ALKBH4"/>
</dbReference>
<dbReference type="GO" id="GO:0032451">
    <property type="term" value="F:demethylase activity"/>
    <property type="evidence" value="ECO:0007669"/>
    <property type="project" value="TreeGrafter"/>
</dbReference>
<name>A0A9N9JSK6_9GLOM</name>
<protein>
    <submittedName>
        <fullName evidence="5">19928_t:CDS:1</fullName>
    </submittedName>
</protein>
<keyword evidence="2" id="KW-0694">RNA-binding</keyword>
<dbReference type="SUPFAM" id="SSF54928">
    <property type="entry name" value="RNA-binding domain, RBD"/>
    <property type="match status" value="1"/>
</dbReference>
<dbReference type="InterPro" id="IPR037151">
    <property type="entry name" value="AlkB-like_sf"/>
</dbReference>
<dbReference type="PROSITE" id="PS51471">
    <property type="entry name" value="FE2OG_OXY"/>
    <property type="match status" value="1"/>
</dbReference>
<dbReference type="OrthoDB" id="271595at2759"/>
<dbReference type="InterPro" id="IPR012677">
    <property type="entry name" value="Nucleotide-bd_a/b_plait_sf"/>
</dbReference>
<reference evidence="5" key="1">
    <citation type="submission" date="2021-06" db="EMBL/GenBank/DDBJ databases">
        <authorList>
            <person name="Kallberg Y."/>
            <person name="Tangrot J."/>
            <person name="Rosling A."/>
        </authorList>
    </citation>
    <scope>NUCLEOTIDE SEQUENCE</scope>
    <source>
        <strain evidence="5">MA453B</strain>
    </source>
</reference>
<proteinExistence type="inferred from homology"/>
<dbReference type="PANTHER" id="PTHR12463:SF1">
    <property type="entry name" value="2-OXOGLUTARATE AND FE-DEPENDENT OXYGENASE FAMILY PROTEIN"/>
    <property type="match status" value="1"/>
</dbReference>
<sequence length="357" mass="40685">LFMPYPISISTIDTTSLTRNEARKLRRLELKKYQAYEVIVKFERASLDQLFSPELTRYLCITNLCFGGVGGVTTEEISKVFNTFDGLTGIKLTHGKPYSFALFNSAVSASYAREILHNKPCELLNGKILFIEYVNLTCQSFMKQIKDSNELTIPGLILLEEFVPVELEKSILQDLYSNTAWIPVQDRSVLHFGYSFNYDSNEVGLPSRQFPPYVNSLLEKLKKLYPSISNIEQLTVQHYPIGTGIPPHVDSHSSFGSIVLAFSLESPVIMEFKNLQTGVVVNIDLQERSLMILKDEARYAWSHAIRARKSDLLEDGRVRERGQRVSLTLRTVNPEKICHCKWPDLCDRNIAHLKKDS</sequence>
<dbReference type="InterPro" id="IPR027450">
    <property type="entry name" value="AlkB-like"/>
</dbReference>
<dbReference type="Pfam" id="PF13532">
    <property type="entry name" value="2OG-FeII_Oxy_2"/>
    <property type="match status" value="1"/>
</dbReference>
<dbReference type="EMBL" id="CAJVPY010029289">
    <property type="protein sequence ID" value="CAG8793994.1"/>
    <property type="molecule type" value="Genomic_DNA"/>
</dbReference>
<dbReference type="GO" id="GO:0016491">
    <property type="term" value="F:oxidoreductase activity"/>
    <property type="evidence" value="ECO:0007669"/>
    <property type="project" value="TreeGrafter"/>
</dbReference>
<dbReference type="InterPro" id="IPR000504">
    <property type="entry name" value="RRM_dom"/>
</dbReference>
<gene>
    <name evidence="5" type="ORF">DERYTH_LOCUS21982</name>
</gene>
<evidence type="ECO:0000259" key="4">
    <source>
        <dbReference type="PROSITE" id="PS51471"/>
    </source>
</evidence>
<evidence type="ECO:0000313" key="5">
    <source>
        <dbReference type="EMBL" id="CAG8793994.1"/>
    </source>
</evidence>
<dbReference type="InterPro" id="IPR005123">
    <property type="entry name" value="Oxoglu/Fe-dep_dioxygenase_dom"/>
</dbReference>
<dbReference type="InterPro" id="IPR035979">
    <property type="entry name" value="RBD_domain_sf"/>
</dbReference>
<evidence type="ECO:0000313" key="6">
    <source>
        <dbReference type="Proteomes" id="UP000789405"/>
    </source>
</evidence>
<dbReference type="AlphaFoldDB" id="A0A9N9JSK6"/>
<feature type="domain" description="Fe2OG dioxygenase" evidence="4">
    <location>
        <begin position="230"/>
        <end position="333"/>
    </location>
</feature>
<dbReference type="GO" id="GO:0003723">
    <property type="term" value="F:RNA binding"/>
    <property type="evidence" value="ECO:0007669"/>
    <property type="project" value="UniProtKB-UniRule"/>
</dbReference>
<accession>A0A9N9JSK6</accession>
<dbReference type="Gene3D" id="3.30.70.330">
    <property type="match status" value="1"/>
</dbReference>
<dbReference type="Gene3D" id="2.60.120.590">
    <property type="entry name" value="Alpha-ketoglutarate-dependent dioxygenase AlkB-like"/>
    <property type="match status" value="1"/>
</dbReference>